<sequence length="372" mass="40746">MQLTKTMVKKVGISMAGVLVVLGLGGCSSNKKTESTAEANKENSTQTLEQITKKAKAEGQVASVGMPDSWANWVGTWGDIKTKYGINHTDTDMSSAEELAKFQSEGTNGTADIGDVGISFGPLAVQKNLVQAYKTSYWKDIPSWAKDDKGYWMLSYTGTISFMVDTKNVKNIPKTWKELANSKYKVAIGDVTKGNQSQFAVLAAAIANGGDETNIAPGLKYFAKIAKEGRLSSVDSTMANLEKGEIDVAVMWDFNALNYRDQVDKTRFKVEIPTDGSVMSGYTTLINKNAPHPNAAKLAREYILSDEGQINLAKGYARPIRSTVKLPQEVKDKLLPDSEYKSVQPLKDSTAWDKTALSLPEKWQQEVLIYAK</sequence>
<dbReference type="SUPFAM" id="SSF53850">
    <property type="entry name" value="Periplasmic binding protein-like II"/>
    <property type="match status" value="1"/>
</dbReference>
<dbReference type="EMBL" id="NGJZ01000003">
    <property type="protein sequence ID" value="RSU06409.1"/>
    <property type="molecule type" value="Genomic_DNA"/>
</dbReference>
<name>A0A430AFB4_9ENTE</name>
<gene>
    <name evidence="2" type="ORF">CBF30_09145</name>
</gene>
<dbReference type="PANTHER" id="PTHR30006">
    <property type="entry name" value="THIAMINE-BINDING PERIPLASMIC PROTEIN-RELATED"/>
    <property type="match status" value="1"/>
</dbReference>
<organism evidence="2 3">
    <name type="scientific">Vagococcus entomophilus</name>
    <dbReference type="NCBI Taxonomy" id="1160095"/>
    <lineage>
        <taxon>Bacteria</taxon>
        <taxon>Bacillati</taxon>
        <taxon>Bacillota</taxon>
        <taxon>Bacilli</taxon>
        <taxon>Lactobacillales</taxon>
        <taxon>Enterococcaceae</taxon>
        <taxon>Vagococcus</taxon>
    </lineage>
</organism>
<dbReference type="PROSITE" id="PS51257">
    <property type="entry name" value="PROKAR_LIPOPROTEIN"/>
    <property type="match status" value="1"/>
</dbReference>
<keyword evidence="1" id="KW-0732">Signal</keyword>
<dbReference type="Pfam" id="PF13343">
    <property type="entry name" value="SBP_bac_6"/>
    <property type="match status" value="1"/>
</dbReference>
<dbReference type="AlphaFoldDB" id="A0A430AFB4"/>
<dbReference type="Proteomes" id="UP000288669">
    <property type="component" value="Unassembled WGS sequence"/>
</dbReference>
<dbReference type="GO" id="GO:0030976">
    <property type="term" value="F:thiamine pyrophosphate binding"/>
    <property type="evidence" value="ECO:0007669"/>
    <property type="project" value="TreeGrafter"/>
</dbReference>
<evidence type="ECO:0000256" key="1">
    <source>
        <dbReference type="ARBA" id="ARBA00022729"/>
    </source>
</evidence>
<reference evidence="2 3" key="1">
    <citation type="submission" date="2017-05" db="EMBL/GenBank/DDBJ databases">
        <title>Vagococcus spp. assemblies.</title>
        <authorList>
            <person name="Gulvik C.A."/>
        </authorList>
    </citation>
    <scope>NUCLEOTIDE SEQUENCE [LARGE SCALE GENOMIC DNA]</scope>
    <source>
        <strain evidence="2 3">DSM 24756</strain>
    </source>
</reference>
<evidence type="ECO:0000313" key="2">
    <source>
        <dbReference type="EMBL" id="RSU06409.1"/>
    </source>
</evidence>
<evidence type="ECO:0000313" key="3">
    <source>
        <dbReference type="Proteomes" id="UP000288669"/>
    </source>
</evidence>
<dbReference type="GO" id="GO:0015888">
    <property type="term" value="P:thiamine transport"/>
    <property type="evidence" value="ECO:0007669"/>
    <property type="project" value="TreeGrafter"/>
</dbReference>
<comment type="caution">
    <text evidence="2">The sequence shown here is derived from an EMBL/GenBank/DDBJ whole genome shotgun (WGS) entry which is preliminary data.</text>
</comment>
<dbReference type="Gene3D" id="3.40.190.10">
    <property type="entry name" value="Periplasmic binding protein-like II"/>
    <property type="match status" value="2"/>
</dbReference>
<dbReference type="PANTHER" id="PTHR30006:SF2">
    <property type="entry name" value="ABC TRANSPORTER SUBSTRATE-BINDING PROTEIN"/>
    <property type="match status" value="1"/>
</dbReference>
<dbReference type="OrthoDB" id="366726at2"/>
<protein>
    <submittedName>
        <fullName evidence="2">ABC transporter substrate-binding protein</fullName>
    </submittedName>
</protein>
<dbReference type="RefSeq" id="WP_126825600.1">
    <property type="nucleotide sequence ID" value="NZ_JBHLWU010000001.1"/>
</dbReference>
<dbReference type="GO" id="GO:0030288">
    <property type="term" value="C:outer membrane-bounded periplasmic space"/>
    <property type="evidence" value="ECO:0007669"/>
    <property type="project" value="TreeGrafter"/>
</dbReference>
<dbReference type="GO" id="GO:0030975">
    <property type="term" value="F:thiamine binding"/>
    <property type="evidence" value="ECO:0007669"/>
    <property type="project" value="TreeGrafter"/>
</dbReference>
<proteinExistence type="predicted"/>
<accession>A0A430AFB4</accession>
<keyword evidence="3" id="KW-1185">Reference proteome</keyword>